<evidence type="ECO:0000313" key="3">
    <source>
        <dbReference type="Proteomes" id="UP000601435"/>
    </source>
</evidence>
<comment type="caution">
    <text evidence="2">The sequence shown here is derived from an EMBL/GenBank/DDBJ whole genome shotgun (WGS) entry which is preliminary data.</text>
</comment>
<dbReference type="OrthoDB" id="441540at2759"/>
<accession>A0A813CRS0</accession>
<reference evidence="2" key="1">
    <citation type="submission" date="2021-02" db="EMBL/GenBank/DDBJ databases">
        <authorList>
            <person name="Dougan E. K."/>
            <person name="Rhodes N."/>
            <person name="Thang M."/>
            <person name="Chan C."/>
        </authorList>
    </citation>
    <scope>NUCLEOTIDE SEQUENCE</scope>
</reference>
<gene>
    <name evidence="2" type="ORF">SNEC2469_LOCUS35595</name>
</gene>
<sequence>MAGFLQDFLCEETDKQLGHRDEVLGTSQAKSPKKATAKPLTPQKSSASSTTQKPGSSATPPPKPKENKTTPKSSGKIRPPSLGGRGKDTKKRAARGTVGTFAGRRLPPTPHGAAQFVKIRDAYYKMKSDNGKPRISISQTDFWQRMSVADDFEVALNKYVQLHWSK</sequence>
<name>A0A813CRS0_9DINO</name>
<dbReference type="EMBL" id="CAJNJA010103864">
    <property type="protein sequence ID" value="CAE7945514.1"/>
    <property type="molecule type" value="Genomic_DNA"/>
</dbReference>
<proteinExistence type="predicted"/>
<keyword evidence="3" id="KW-1185">Reference proteome</keyword>
<dbReference type="Proteomes" id="UP000601435">
    <property type="component" value="Unassembled WGS sequence"/>
</dbReference>
<feature type="compositionally biased region" description="Basic and acidic residues" evidence="1">
    <location>
        <begin position="13"/>
        <end position="23"/>
    </location>
</feature>
<organism evidence="2 3">
    <name type="scientific">Symbiodinium necroappetens</name>
    <dbReference type="NCBI Taxonomy" id="1628268"/>
    <lineage>
        <taxon>Eukaryota</taxon>
        <taxon>Sar</taxon>
        <taxon>Alveolata</taxon>
        <taxon>Dinophyceae</taxon>
        <taxon>Suessiales</taxon>
        <taxon>Symbiodiniaceae</taxon>
        <taxon>Symbiodinium</taxon>
    </lineage>
</organism>
<feature type="compositionally biased region" description="Polar residues" evidence="1">
    <location>
        <begin position="42"/>
        <end position="58"/>
    </location>
</feature>
<evidence type="ECO:0000256" key="1">
    <source>
        <dbReference type="SAM" id="MobiDB-lite"/>
    </source>
</evidence>
<dbReference type="AlphaFoldDB" id="A0A813CRS0"/>
<feature type="region of interest" description="Disordered" evidence="1">
    <location>
        <begin position="13"/>
        <end position="111"/>
    </location>
</feature>
<evidence type="ECO:0000313" key="2">
    <source>
        <dbReference type="EMBL" id="CAE7945514.1"/>
    </source>
</evidence>
<protein>
    <submittedName>
        <fullName evidence="2">Uncharacterized protein</fullName>
    </submittedName>
</protein>